<dbReference type="SUPFAM" id="SSF52025">
    <property type="entry name" value="PA domain"/>
    <property type="match status" value="1"/>
</dbReference>
<evidence type="ECO:0000313" key="20">
    <source>
        <dbReference type="EMBL" id="OAE28748.1"/>
    </source>
</evidence>
<dbReference type="PANTHER" id="PTHR10404">
    <property type="entry name" value="N-ACETYLATED-ALPHA-LINKED ACIDIC DIPEPTIDASE"/>
    <property type="match status" value="1"/>
</dbReference>
<dbReference type="FunFam" id="3.40.630.10:FF:000009">
    <property type="entry name" value="N-acetylated-alpha-linked acidic dipeptidase 2"/>
    <property type="match status" value="1"/>
</dbReference>
<reference evidence="19" key="2">
    <citation type="journal article" date="2019" name="Curr. Biol.">
        <title>Chromatin organization in early land plants reveals an ancestral association between H3K27me3, transposons, and constitutive heterochromatin.</title>
        <authorList>
            <person name="Montgomery S.A."/>
            <person name="Tanizawa Y."/>
            <person name="Galik B."/>
            <person name="Wang N."/>
            <person name="Ito T."/>
            <person name="Mochizuki T."/>
            <person name="Akimcheva S."/>
            <person name="Bowman J."/>
            <person name="Cognat V."/>
            <person name="Drouard L."/>
            <person name="Ekker H."/>
            <person name="Houng S."/>
            <person name="Kohchi T."/>
            <person name="Lin S."/>
            <person name="Liu L.D."/>
            <person name="Nakamura Y."/>
            <person name="Valeeva L.R."/>
            <person name="Shakirov E.V."/>
            <person name="Shippen D.E."/>
            <person name="Wei W."/>
            <person name="Yagura M."/>
            <person name="Yamaoka S."/>
            <person name="Yamato K.T."/>
            <person name="Liu C."/>
            <person name="Berger F."/>
        </authorList>
    </citation>
    <scope>NUCLEOTIDE SEQUENCE [LARGE SCALE GENOMIC DNA]</scope>
    <source>
        <strain evidence="19">Tak-1</strain>
    </source>
</reference>
<dbReference type="Gene3D" id="1.20.930.40">
    <property type="entry name" value="Transferrin receptor-like, dimerisation domain"/>
    <property type="match status" value="1"/>
</dbReference>
<organism evidence="20 21">
    <name type="scientific">Marchantia polymorpha subsp. ruderalis</name>
    <dbReference type="NCBI Taxonomy" id="1480154"/>
    <lineage>
        <taxon>Eukaryota</taxon>
        <taxon>Viridiplantae</taxon>
        <taxon>Streptophyta</taxon>
        <taxon>Embryophyta</taxon>
        <taxon>Marchantiophyta</taxon>
        <taxon>Marchantiopsida</taxon>
        <taxon>Marchantiidae</taxon>
        <taxon>Marchantiales</taxon>
        <taxon>Marchantiaceae</taxon>
        <taxon>Marchantia</taxon>
    </lineage>
</organism>
<feature type="transmembrane region" description="Helical" evidence="15">
    <location>
        <begin position="61"/>
        <end position="79"/>
    </location>
</feature>
<dbReference type="AlphaFoldDB" id="A0A176W6Q3"/>
<dbReference type="EMBL" id="LVLJ01001677">
    <property type="protein sequence ID" value="OAE28748.1"/>
    <property type="molecule type" value="Genomic_DNA"/>
</dbReference>
<proteinExistence type="inferred from homology"/>
<evidence type="ECO:0000256" key="8">
    <source>
        <dbReference type="ARBA" id="ARBA00022801"/>
    </source>
</evidence>
<evidence type="ECO:0000256" key="12">
    <source>
        <dbReference type="ARBA" id="ARBA00023049"/>
    </source>
</evidence>
<evidence type="ECO:0000256" key="7">
    <source>
        <dbReference type="ARBA" id="ARBA00022723"/>
    </source>
</evidence>
<keyword evidence="8" id="KW-0378">Hydrolase</keyword>
<dbReference type="CDD" id="cd08022">
    <property type="entry name" value="M28_PSMA_like"/>
    <property type="match status" value="1"/>
</dbReference>
<dbReference type="InterPro" id="IPR046450">
    <property type="entry name" value="PA_dom_sf"/>
</dbReference>
<dbReference type="Pfam" id="PF04253">
    <property type="entry name" value="TFR_dimer"/>
    <property type="match status" value="1"/>
</dbReference>
<evidence type="ECO:0000256" key="3">
    <source>
        <dbReference type="ARBA" id="ARBA00005634"/>
    </source>
</evidence>
<sequence length="768" mass="85119">MQSSKGLNSWDKCLVAGDHPESLLYKENGPRIMRFEMAPTPFRPDLAPMSPRSRARCGHHCIMIGTAVFLLLVLIWRYLLSSLPAGEAGYRQYEQRFIDGVCNESLSSYLRDLTSQPHVAGTPENFATADYIRFAFQRYGIPTHYSDYEVLLSYPVNRSLVLSHPDGLFLELDLDEAVVDEDPYTKNPKVIPPFHGYSPSGNVTGEVVYANYGTLDDFDQLRKMGIKINGSIILARSGKIYRGDVVHYAAQRGAVAVITYSDPEEYANNRTEGYYPQSPWLPPSGVQRGTVFRGIGDPLTPGWPSTPGAQHLDLKDASLPTIPSLPISAQNARSILKGLAGPAAPRDWQGGLDLSVYRVGRGPAKLNLTFEAKQGVYPIRNVIGIIEGSEEPDRYVVVGNHRDAWVYGAVDPSSGTAALLEMAEGLSELKRQGWRPRRTIVLASWDAEEYGMVGSTEWVEENLGLLGASAVAYINVDCAAAGPGFRPKSSPQMDDLLREITRMVKDPDGKFATVYDSWRASSNGDTIGRLGGGGSDYEAFLHHAGVPAMDLSFGDAYPMYHSVYDDFHWMEKFGDPLFHRHVAITCIWGLVTMRLADDAVLPLDYVGYARELQGYVQTVQKQLQTAKAPSNVTLAPLHSAMGGAVNAAYQIDRESKVFMGTYGSETHDLFYFLLRRRAINDRLILSERALLDPEGVPGRSWYKHLVYSPTGSDSYDSINHFPSIADALAKATLTDTEDDWRAVQREIWRVSRAITRMQMILVGKLTQP</sequence>
<evidence type="ECO:0000256" key="11">
    <source>
        <dbReference type="ARBA" id="ARBA00022989"/>
    </source>
</evidence>
<name>A0A176W6Q3_MARPO</name>
<dbReference type="SUPFAM" id="SSF53187">
    <property type="entry name" value="Zn-dependent exopeptidases"/>
    <property type="match status" value="1"/>
</dbReference>
<keyword evidence="5" id="KW-0645">Protease</keyword>
<dbReference type="Pfam" id="PF02225">
    <property type="entry name" value="PA"/>
    <property type="match status" value="1"/>
</dbReference>
<evidence type="ECO:0000256" key="4">
    <source>
        <dbReference type="ARBA" id="ARBA00022645"/>
    </source>
</evidence>
<reference evidence="22" key="3">
    <citation type="journal article" date="2020" name="Curr. Biol.">
        <title>Chromatin organization in early land plants reveals an ancestral association between H3K27me3, transposons, and constitutive heterochromatin.</title>
        <authorList>
            <person name="Montgomery S.A."/>
            <person name="Tanizawa Y."/>
            <person name="Galik B."/>
            <person name="Wang N."/>
            <person name="Ito T."/>
            <person name="Mochizuki T."/>
            <person name="Akimcheva S."/>
            <person name="Bowman J.L."/>
            <person name="Cognat V."/>
            <person name="Marechal-Drouard L."/>
            <person name="Ekker H."/>
            <person name="Hong S.F."/>
            <person name="Kohchi T."/>
            <person name="Lin S.S."/>
            <person name="Liu L.D."/>
            <person name="Nakamura Y."/>
            <person name="Valeeva L.R."/>
            <person name="Shakirov E.V."/>
            <person name="Shippen D.E."/>
            <person name="Wei W.L."/>
            <person name="Yagura M."/>
            <person name="Yamaoka S."/>
            <person name="Yamato K.T."/>
            <person name="Liu C."/>
            <person name="Berger F."/>
        </authorList>
    </citation>
    <scope>NUCLEOTIDE SEQUENCE [LARGE SCALE GENOMIC DNA]</scope>
    <source>
        <strain evidence="22">Tak-1</strain>
    </source>
</reference>
<feature type="domain" description="PA" evidence="16">
    <location>
        <begin position="203"/>
        <end position="290"/>
    </location>
</feature>
<dbReference type="EMBL" id="AP019871">
    <property type="protein sequence ID" value="BBN14562.1"/>
    <property type="molecule type" value="Genomic_DNA"/>
</dbReference>
<dbReference type="Proteomes" id="UP000077202">
    <property type="component" value="Unassembled WGS sequence"/>
</dbReference>
<dbReference type="GO" id="GO:0004180">
    <property type="term" value="F:carboxypeptidase activity"/>
    <property type="evidence" value="ECO:0007669"/>
    <property type="project" value="UniProtKB-KW"/>
</dbReference>
<evidence type="ECO:0000256" key="5">
    <source>
        <dbReference type="ARBA" id="ARBA00022670"/>
    </source>
</evidence>
<dbReference type="Gene3D" id="3.40.630.10">
    <property type="entry name" value="Zn peptidases"/>
    <property type="match status" value="1"/>
</dbReference>
<dbReference type="Gene3D" id="3.50.30.30">
    <property type="match status" value="1"/>
</dbReference>
<dbReference type="GO" id="GO:0046872">
    <property type="term" value="F:metal ion binding"/>
    <property type="evidence" value="ECO:0007669"/>
    <property type="project" value="UniProtKB-KW"/>
</dbReference>
<dbReference type="CDD" id="cd02121">
    <property type="entry name" value="PA_GCPII_like"/>
    <property type="match status" value="1"/>
</dbReference>
<accession>A0A176W6Q3</accession>
<dbReference type="FunFam" id="3.50.30.30:FF:000008">
    <property type="entry name" value="Glutamate carboxypeptidase 2"/>
    <property type="match status" value="1"/>
</dbReference>
<evidence type="ECO:0000313" key="22">
    <source>
        <dbReference type="Proteomes" id="UP001162541"/>
    </source>
</evidence>
<dbReference type="FunFam" id="1.20.930.40:FF:000001">
    <property type="entry name" value="N-acetylated-alpha-linked acidic dipeptidase 2"/>
    <property type="match status" value="1"/>
</dbReference>
<evidence type="ECO:0000256" key="1">
    <source>
        <dbReference type="ARBA" id="ARBA00001947"/>
    </source>
</evidence>
<dbReference type="InterPro" id="IPR036757">
    <property type="entry name" value="TFR-like_dimer_dom_sf"/>
</dbReference>
<comment type="cofactor">
    <cofactor evidence="1">
        <name>Zn(2+)</name>
        <dbReference type="ChEBI" id="CHEBI:29105"/>
    </cofactor>
</comment>
<dbReference type="Pfam" id="PF04389">
    <property type="entry name" value="Peptidase_M28"/>
    <property type="match status" value="1"/>
</dbReference>
<dbReference type="GO" id="GO:0006508">
    <property type="term" value="P:proteolysis"/>
    <property type="evidence" value="ECO:0007669"/>
    <property type="project" value="UniProtKB-KW"/>
</dbReference>
<dbReference type="GO" id="GO:0008237">
    <property type="term" value="F:metallopeptidase activity"/>
    <property type="evidence" value="ECO:0007669"/>
    <property type="project" value="UniProtKB-KW"/>
</dbReference>
<evidence type="ECO:0000256" key="13">
    <source>
        <dbReference type="ARBA" id="ARBA00023136"/>
    </source>
</evidence>
<dbReference type="InterPro" id="IPR003137">
    <property type="entry name" value="PA_domain"/>
</dbReference>
<feature type="domain" description="Peptidase M28" evidence="18">
    <location>
        <begin position="381"/>
        <end position="568"/>
    </location>
</feature>
<evidence type="ECO:0000256" key="15">
    <source>
        <dbReference type="SAM" id="Phobius"/>
    </source>
</evidence>
<reference evidence="20 21" key="1">
    <citation type="submission" date="2016-03" db="EMBL/GenBank/DDBJ databases">
        <title>Mechanisms controlling the formation of the plant cell surface in tip-growing cells are functionally conserved among land plants.</title>
        <authorList>
            <person name="Honkanen S."/>
            <person name="Jones V.A."/>
            <person name="Morieri G."/>
            <person name="Champion C."/>
            <person name="Hetherington A.J."/>
            <person name="Kelly S."/>
            <person name="Saint-Marcoux D."/>
            <person name="Proust H."/>
            <person name="Prescott H."/>
            <person name="Dolan L."/>
        </authorList>
    </citation>
    <scope>NUCLEOTIDE SEQUENCE [LARGE SCALE GENOMIC DNA]</scope>
    <source>
        <strain evidence="21">cv. Tak-1 and cv. Tak-2</strain>
        <tissue evidence="20">Whole gametophyte</tissue>
    </source>
</reference>
<evidence type="ECO:0000256" key="9">
    <source>
        <dbReference type="ARBA" id="ARBA00022833"/>
    </source>
</evidence>
<feature type="domain" description="Transferrin receptor-like dimerisation" evidence="17">
    <location>
        <begin position="633"/>
        <end position="761"/>
    </location>
</feature>
<keyword evidence="11 15" id="KW-1133">Transmembrane helix</keyword>
<evidence type="ECO:0000256" key="6">
    <source>
        <dbReference type="ARBA" id="ARBA00022692"/>
    </source>
</evidence>
<evidence type="ECO:0000256" key="10">
    <source>
        <dbReference type="ARBA" id="ARBA00022968"/>
    </source>
</evidence>
<evidence type="ECO:0000313" key="21">
    <source>
        <dbReference type="Proteomes" id="UP000077202"/>
    </source>
</evidence>
<comment type="similarity">
    <text evidence="3">Belongs to the peptidase M28 family. M28B subfamily.</text>
</comment>
<keyword evidence="14" id="KW-0325">Glycoprotein</keyword>
<comment type="subcellular location">
    <subcellularLocation>
        <location evidence="2">Membrane</location>
        <topology evidence="2">Single-pass type II membrane protein</topology>
    </subcellularLocation>
</comment>
<keyword evidence="6 15" id="KW-0812">Transmembrane</keyword>
<evidence type="ECO:0008006" key="23">
    <source>
        <dbReference type="Google" id="ProtNLM"/>
    </source>
</evidence>
<evidence type="ECO:0000259" key="18">
    <source>
        <dbReference type="Pfam" id="PF04389"/>
    </source>
</evidence>
<evidence type="ECO:0000256" key="2">
    <source>
        <dbReference type="ARBA" id="ARBA00004606"/>
    </source>
</evidence>
<keyword evidence="21" id="KW-1185">Reference proteome</keyword>
<keyword evidence="12" id="KW-0482">Metalloprotease</keyword>
<evidence type="ECO:0000313" key="19">
    <source>
        <dbReference type="EMBL" id="BBN14562.1"/>
    </source>
</evidence>
<keyword evidence="13 15" id="KW-0472">Membrane</keyword>
<evidence type="ECO:0000259" key="17">
    <source>
        <dbReference type="Pfam" id="PF04253"/>
    </source>
</evidence>
<dbReference type="InterPro" id="IPR007365">
    <property type="entry name" value="TFR-like_dimer_dom"/>
</dbReference>
<dbReference type="PANTHER" id="PTHR10404:SF46">
    <property type="entry name" value="VACUOLAR PROTEIN SORTING-ASSOCIATED PROTEIN 70"/>
    <property type="match status" value="1"/>
</dbReference>
<evidence type="ECO:0000259" key="16">
    <source>
        <dbReference type="Pfam" id="PF02225"/>
    </source>
</evidence>
<dbReference type="InterPro" id="IPR039373">
    <property type="entry name" value="Peptidase_M28B"/>
</dbReference>
<dbReference type="Proteomes" id="UP001162541">
    <property type="component" value="Chromosome 6"/>
</dbReference>
<dbReference type="InterPro" id="IPR007484">
    <property type="entry name" value="Peptidase_M28"/>
</dbReference>
<keyword evidence="7" id="KW-0479">Metal-binding</keyword>
<protein>
    <recommendedName>
        <fullName evidence="23">Peptidase M28 domain-containing protein</fullName>
    </recommendedName>
</protein>
<evidence type="ECO:0000256" key="14">
    <source>
        <dbReference type="ARBA" id="ARBA00023180"/>
    </source>
</evidence>
<keyword evidence="4" id="KW-0121">Carboxypeptidase</keyword>
<keyword evidence="10" id="KW-0735">Signal-anchor</keyword>
<keyword evidence="9" id="KW-0862">Zinc</keyword>
<dbReference type="GO" id="GO:0016020">
    <property type="term" value="C:membrane"/>
    <property type="evidence" value="ECO:0007669"/>
    <property type="project" value="UniProtKB-SubCell"/>
</dbReference>
<gene>
    <name evidence="20" type="ORF">AXG93_1617s1330</name>
    <name evidence="19" type="ORF">Mp_6g12630</name>
</gene>
<dbReference type="SUPFAM" id="SSF47672">
    <property type="entry name" value="Transferrin receptor-like dimerisation domain"/>
    <property type="match status" value="1"/>
</dbReference>